<dbReference type="PANTHER" id="PTHR13074:SF9">
    <property type="entry name" value="MEDIATOR OF RNA POLYMERASE II TRANSCRIPTION SUBUNIT 8"/>
    <property type="match status" value="1"/>
</dbReference>
<accession>A0AAN6PZ75</accession>
<evidence type="ECO:0000256" key="10">
    <source>
        <dbReference type="SAM" id="MobiDB-lite"/>
    </source>
</evidence>
<dbReference type="Pfam" id="PF10232">
    <property type="entry name" value="Med8"/>
    <property type="match status" value="1"/>
</dbReference>
<comment type="caution">
    <text evidence="11">The sequence shown here is derived from an EMBL/GenBank/DDBJ whole genome shotgun (WGS) entry which is preliminary data.</text>
</comment>
<comment type="subunit">
    <text evidence="9">Component of the Mediator complex.</text>
</comment>
<comment type="subcellular location">
    <subcellularLocation>
        <location evidence="1 9">Nucleus</location>
    </subcellularLocation>
</comment>
<evidence type="ECO:0000313" key="11">
    <source>
        <dbReference type="EMBL" id="KAK4100674.1"/>
    </source>
</evidence>
<sequence length="286" mass="32596">MASLSMSPEELKQLELLRNRFAQLTSSLTSLRTHVMNSNLLPTYESLQASAAILQQNIRSIEDLVTENTDLFQRAAIHPSTNFPGRTNEHILLSLLRKKLEPDVESWVEEAREAARAAGLDLGTLAVGVRERGEHDYDEEDTYGMDLDTDVPSDPFNEQWADMRDAFQQSLQQYVTVQAKKKYTVEEQAMGIQNVRTGLRQNLEESDEEEEDEDEEDEDEEEEEEEEEEGEEEKKGASGTAGQQRALEPEHMFWLAARGNPNLSDRIPFQSKRAQIETTRRPAPAR</sequence>
<dbReference type="GO" id="GO:0016592">
    <property type="term" value="C:mediator complex"/>
    <property type="evidence" value="ECO:0007669"/>
    <property type="project" value="InterPro"/>
</dbReference>
<dbReference type="Gene3D" id="1.20.58.1710">
    <property type="match status" value="1"/>
</dbReference>
<dbReference type="Proteomes" id="UP001305647">
    <property type="component" value="Unassembled WGS sequence"/>
</dbReference>
<evidence type="ECO:0000256" key="8">
    <source>
        <dbReference type="ARBA" id="ARBA00031261"/>
    </source>
</evidence>
<protein>
    <recommendedName>
        <fullName evidence="3 9">Mediator of RNA polymerase II transcription subunit 8</fullName>
    </recommendedName>
    <alternativeName>
        <fullName evidence="8 9">Mediator complex subunit 8</fullName>
    </alternativeName>
</protein>
<reference evidence="11" key="2">
    <citation type="submission" date="2023-05" db="EMBL/GenBank/DDBJ databases">
        <authorList>
            <consortium name="Lawrence Berkeley National Laboratory"/>
            <person name="Steindorff A."/>
            <person name="Hensen N."/>
            <person name="Bonometti L."/>
            <person name="Westerberg I."/>
            <person name="Brannstrom I.O."/>
            <person name="Guillou S."/>
            <person name="Cros-Aarteil S."/>
            <person name="Calhoun S."/>
            <person name="Haridas S."/>
            <person name="Kuo A."/>
            <person name="Mondo S."/>
            <person name="Pangilinan J."/>
            <person name="Riley R."/>
            <person name="Labutti K."/>
            <person name="Andreopoulos B."/>
            <person name="Lipzen A."/>
            <person name="Chen C."/>
            <person name="Yanf M."/>
            <person name="Daum C."/>
            <person name="Ng V."/>
            <person name="Clum A."/>
            <person name="Ohm R."/>
            <person name="Martin F."/>
            <person name="Silar P."/>
            <person name="Natvig D."/>
            <person name="Lalanne C."/>
            <person name="Gautier V."/>
            <person name="Ament-Velasquez S.L."/>
            <person name="Kruys A."/>
            <person name="Hutchinson M.I."/>
            <person name="Powell A.J."/>
            <person name="Barry K."/>
            <person name="Miller A.N."/>
            <person name="Grigoriev I.V."/>
            <person name="Debuchy R."/>
            <person name="Gladieux P."/>
            <person name="Thoren M.H."/>
            <person name="Johannesson H."/>
        </authorList>
    </citation>
    <scope>NUCLEOTIDE SEQUENCE</scope>
    <source>
        <strain evidence="11">CBS 757.83</strain>
    </source>
</reference>
<keyword evidence="7 9" id="KW-0539">Nucleus</keyword>
<gene>
    <name evidence="9" type="primary">MED8</name>
    <name evidence="11" type="ORF">N658DRAFT_516490</name>
</gene>
<dbReference type="AlphaFoldDB" id="A0AAN6PZ75"/>
<feature type="compositionally biased region" description="Acidic residues" evidence="10">
    <location>
        <begin position="204"/>
        <end position="231"/>
    </location>
</feature>
<evidence type="ECO:0000256" key="3">
    <source>
        <dbReference type="ARBA" id="ARBA00020637"/>
    </source>
</evidence>
<dbReference type="GO" id="GO:0000978">
    <property type="term" value="F:RNA polymerase II cis-regulatory region sequence-specific DNA binding"/>
    <property type="evidence" value="ECO:0007669"/>
    <property type="project" value="TreeGrafter"/>
</dbReference>
<name>A0AAN6PZ75_9PEZI</name>
<dbReference type="InterPro" id="IPR019364">
    <property type="entry name" value="Mediatior_Med8_fun/met"/>
</dbReference>
<feature type="region of interest" description="Disordered" evidence="10">
    <location>
        <begin position="196"/>
        <end position="286"/>
    </location>
</feature>
<evidence type="ECO:0000256" key="9">
    <source>
        <dbReference type="RuleBase" id="RU364144"/>
    </source>
</evidence>
<proteinExistence type="inferred from homology"/>
<dbReference type="PANTHER" id="PTHR13074">
    <property type="entry name" value="MEDIATOR OF RNA POLYMERASE II TRANSCRIPTION SUBUNIT 8"/>
    <property type="match status" value="1"/>
</dbReference>
<evidence type="ECO:0000256" key="6">
    <source>
        <dbReference type="ARBA" id="ARBA00023163"/>
    </source>
</evidence>
<dbReference type="Gene3D" id="6.10.250.2610">
    <property type="match status" value="1"/>
</dbReference>
<evidence type="ECO:0000256" key="1">
    <source>
        <dbReference type="ARBA" id="ARBA00004123"/>
    </source>
</evidence>
<evidence type="ECO:0000313" key="12">
    <source>
        <dbReference type="Proteomes" id="UP001305647"/>
    </source>
</evidence>
<evidence type="ECO:0000256" key="4">
    <source>
        <dbReference type="ARBA" id="ARBA00023015"/>
    </source>
</evidence>
<keyword evidence="5 9" id="KW-0010">Activator</keyword>
<dbReference type="GO" id="GO:0003712">
    <property type="term" value="F:transcription coregulator activity"/>
    <property type="evidence" value="ECO:0007669"/>
    <property type="project" value="InterPro"/>
</dbReference>
<comment type="function">
    <text evidence="9">Component of the Mediator complex, a coactivator involved in the regulated transcription of nearly all RNA polymerase II-dependent genes. Mediator functions as a bridge to convey information from gene-specific regulatory proteins to the basal RNA polymerase II transcription machinery. Mediator is recruited to promoters by direct interactions with regulatory proteins and serves as a scaffold for the assembly of a functional preinitiation complex with RNA polymerase II and the general transcription factors.</text>
</comment>
<keyword evidence="4 9" id="KW-0805">Transcription regulation</keyword>
<evidence type="ECO:0000256" key="7">
    <source>
        <dbReference type="ARBA" id="ARBA00023242"/>
    </source>
</evidence>
<dbReference type="EMBL" id="MU863639">
    <property type="protein sequence ID" value="KAK4100674.1"/>
    <property type="molecule type" value="Genomic_DNA"/>
</dbReference>
<evidence type="ECO:0000256" key="2">
    <source>
        <dbReference type="ARBA" id="ARBA00005716"/>
    </source>
</evidence>
<dbReference type="GO" id="GO:0070847">
    <property type="term" value="C:core mediator complex"/>
    <property type="evidence" value="ECO:0007669"/>
    <property type="project" value="TreeGrafter"/>
</dbReference>
<keyword evidence="6 9" id="KW-0804">Transcription</keyword>
<keyword evidence="12" id="KW-1185">Reference proteome</keyword>
<organism evidence="11 12">
    <name type="scientific">Parathielavia hyrcaniae</name>
    <dbReference type="NCBI Taxonomy" id="113614"/>
    <lineage>
        <taxon>Eukaryota</taxon>
        <taxon>Fungi</taxon>
        <taxon>Dikarya</taxon>
        <taxon>Ascomycota</taxon>
        <taxon>Pezizomycotina</taxon>
        <taxon>Sordariomycetes</taxon>
        <taxon>Sordariomycetidae</taxon>
        <taxon>Sordariales</taxon>
        <taxon>Chaetomiaceae</taxon>
        <taxon>Parathielavia</taxon>
    </lineage>
</organism>
<dbReference type="GO" id="GO:0006357">
    <property type="term" value="P:regulation of transcription by RNA polymerase II"/>
    <property type="evidence" value="ECO:0007669"/>
    <property type="project" value="InterPro"/>
</dbReference>
<comment type="similarity">
    <text evidence="2 9">Belongs to the Mediator complex subunit 8 family.</text>
</comment>
<reference evidence="11" key="1">
    <citation type="journal article" date="2023" name="Mol. Phylogenet. Evol.">
        <title>Genome-scale phylogeny and comparative genomics of the fungal order Sordariales.</title>
        <authorList>
            <person name="Hensen N."/>
            <person name="Bonometti L."/>
            <person name="Westerberg I."/>
            <person name="Brannstrom I.O."/>
            <person name="Guillou S."/>
            <person name="Cros-Aarteil S."/>
            <person name="Calhoun S."/>
            <person name="Haridas S."/>
            <person name="Kuo A."/>
            <person name="Mondo S."/>
            <person name="Pangilinan J."/>
            <person name="Riley R."/>
            <person name="LaButti K."/>
            <person name="Andreopoulos B."/>
            <person name="Lipzen A."/>
            <person name="Chen C."/>
            <person name="Yan M."/>
            <person name="Daum C."/>
            <person name="Ng V."/>
            <person name="Clum A."/>
            <person name="Steindorff A."/>
            <person name="Ohm R.A."/>
            <person name="Martin F."/>
            <person name="Silar P."/>
            <person name="Natvig D.O."/>
            <person name="Lalanne C."/>
            <person name="Gautier V."/>
            <person name="Ament-Velasquez S.L."/>
            <person name="Kruys A."/>
            <person name="Hutchinson M.I."/>
            <person name="Powell A.J."/>
            <person name="Barry K."/>
            <person name="Miller A.N."/>
            <person name="Grigoriev I.V."/>
            <person name="Debuchy R."/>
            <person name="Gladieux P."/>
            <person name="Hiltunen Thoren M."/>
            <person name="Johannesson H."/>
        </authorList>
    </citation>
    <scope>NUCLEOTIDE SEQUENCE</scope>
    <source>
        <strain evidence="11">CBS 757.83</strain>
    </source>
</reference>
<evidence type="ECO:0000256" key="5">
    <source>
        <dbReference type="ARBA" id="ARBA00023159"/>
    </source>
</evidence>